<evidence type="ECO:0000313" key="1">
    <source>
        <dbReference type="EMBL" id="OGF67595.1"/>
    </source>
</evidence>
<sequence>MKKNNTKGYYSKDLISFNKELRSTFDLLKINNEFMHRHLKPDFVHVMMEGNIIASGDMKLAELLEEKGYEMFKNNLISGCL</sequence>
<dbReference type="AlphaFoldDB" id="A0A1F5VW08"/>
<evidence type="ECO:0000313" key="2">
    <source>
        <dbReference type="Proteomes" id="UP000178943"/>
    </source>
</evidence>
<dbReference type="Proteomes" id="UP000178943">
    <property type="component" value="Unassembled WGS sequence"/>
</dbReference>
<dbReference type="EMBL" id="MFGW01000044">
    <property type="protein sequence ID" value="OGF67595.1"/>
    <property type="molecule type" value="Genomic_DNA"/>
</dbReference>
<accession>A0A1F5VW08</accession>
<organism evidence="1 2">
    <name type="scientific">Candidatus Fischerbacteria bacterium RBG_13_37_8</name>
    <dbReference type="NCBI Taxonomy" id="1817863"/>
    <lineage>
        <taxon>Bacteria</taxon>
        <taxon>Candidatus Fischeribacteriota</taxon>
    </lineage>
</organism>
<dbReference type="STRING" id="1817863.A2Y62_17995"/>
<protein>
    <submittedName>
        <fullName evidence="1">Uncharacterized protein</fullName>
    </submittedName>
</protein>
<gene>
    <name evidence="1" type="ORF">A2Y62_17995</name>
</gene>
<reference evidence="1 2" key="1">
    <citation type="journal article" date="2016" name="Nat. Commun.">
        <title>Thousands of microbial genomes shed light on interconnected biogeochemical processes in an aquifer system.</title>
        <authorList>
            <person name="Anantharaman K."/>
            <person name="Brown C.T."/>
            <person name="Hug L.A."/>
            <person name="Sharon I."/>
            <person name="Castelle C.J."/>
            <person name="Probst A.J."/>
            <person name="Thomas B.C."/>
            <person name="Singh A."/>
            <person name="Wilkins M.J."/>
            <person name="Karaoz U."/>
            <person name="Brodie E.L."/>
            <person name="Williams K.H."/>
            <person name="Hubbard S.S."/>
            <person name="Banfield J.F."/>
        </authorList>
    </citation>
    <scope>NUCLEOTIDE SEQUENCE [LARGE SCALE GENOMIC DNA]</scope>
</reference>
<name>A0A1F5VW08_9BACT</name>
<proteinExistence type="predicted"/>
<comment type="caution">
    <text evidence="1">The sequence shown here is derived from an EMBL/GenBank/DDBJ whole genome shotgun (WGS) entry which is preliminary data.</text>
</comment>